<dbReference type="PANTHER" id="PTHR33529:SF6">
    <property type="entry name" value="YJGP_YJGQ FAMILY PERMEASE"/>
    <property type="match status" value="1"/>
</dbReference>
<evidence type="ECO:0000256" key="3">
    <source>
        <dbReference type="ARBA" id="ARBA00022692"/>
    </source>
</evidence>
<dbReference type="EMBL" id="JASCXX010000015">
    <property type="protein sequence ID" value="MDI6449964.1"/>
    <property type="molecule type" value="Genomic_DNA"/>
</dbReference>
<evidence type="ECO:0000256" key="2">
    <source>
        <dbReference type="ARBA" id="ARBA00022475"/>
    </source>
</evidence>
<accession>A0AAW6U2S6</accession>
<evidence type="ECO:0000256" key="5">
    <source>
        <dbReference type="ARBA" id="ARBA00023136"/>
    </source>
</evidence>
<dbReference type="GO" id="GO:0015920">
    <property type="term" value="P:lipopolysaccharide transport"/>
    <property type="evidence" value="ECO:0007669"/>
    <property type="project" value="TreeGrafter"/>
</dbReference>
<evidence type="ECO:0000313" key="8">
    <source>
        <dbReference type="Proteomes" id="UP001431776"/>
    </source>
</evidence>
<proteinExistence type="predicted"/>
<dbReference type="PANTHER" id="PTHR33529">
    <property type="entry name" value="SLR0882 PROTEIN-RELATED"/>
    <property type="match status" value="1"/>
</dbReference>
<evidence type="ECO:0000313" key="7">
    <source>
        <dbReference type="EMBL" id="MDI6449964.1"/>
    </source>
</evidence>
<gene>
    <name evidence="7" type="ORF">QJ522_12975</name>
</gene>
<feature type="transmembrane region" description="Helical" evidence="6">
    <location>
        <begin position="13"/>
        <end position="35"/>
    </location>
</feature>
<keyword evidence="3 6" id="KW-0812">Transmembrane</keyword>
<feature type="transmembrane region" description="Helical" evidence="6">
    <location>
        <begin position="503"/>
        <end position="524"/>
    </location>
</feature>
<keyword evidence="8" id="KW-1185">Reference proteome</keyword>
<dbReference type="Pfam" id="PF03739">
    <property type="entry name" value="LptF_LptG"/>
    <property type="match status" value="1"/>
</dbReference>
<comment type="caution">
    <text evidence="7">The sequence shown here is derived from an EMBL/GenBank/DDBJ whole genome shotgun (WGS) entry which is preliminary data.</text>
</comment>
<dbReference type="RefSeq" id="WP_349245372.1">
    <property type="nucleotide sequence ID" value="NZ_JASCXX010000015.1"/>
</dbReference>
<evidence type="ECO:0000256" key="1">
    <source>
        <dbReference type="ARBA" id="ARBA00004651"/>
    </source>
</evidence>
<keyword evidence="2" id="KW-1003">Cell membrane</keyword>
<keyword evidence="5 6" id="KW-0472">Membrane</keyword>
<feature type="transmembrane region" description="Helical" evidence="6">
    <location>
        <begin position="470"/>
        <end position="491"/>
    </location>
</feature>
<dbReference type="Proteomes" id="UP001431776">
    <property type="component" value="Unassembled WGS sequence"/>
</dbReference>
<protein>
    <submittedName>
        <fullName evidence="7">LptF/LptG family permease</fullName>
    </submittedName>
</protein>
<evidence type="ECO:0000256" key="6">
    <source>
        <dbReference type="SAM" id="Phobius"/>
    </source>
</evidence>
<sequence>MVFTLQRYVFRELFRVFLLATIGLTLILSLGGVLAPVQEYGLGPRQVVHILLYFMPITLTFILPMAALFASALTYGRFASDNELDACRASGVSLFTMVYPGLALAILVAIANLILSFHVMPYFVHLAEKSLKADAKQILFRNIERRGFYKMPPDGQFLIYADYVDLKRDMLSGIVVVQYDQGAITMIRTADAARIQFDPHDRFNEVRLDVYGFRQMGLPGDTWITLDRASLQYHFGSLLGDDIKFKKVNEMKQIRANLMLFDPIAKIAFAAYAQLATEALARDLSEQLRSADHGAYTLRGDSRSIRFTAAGCALDDRAVKLIGPIRVEEYDSVSGKHLQTLRCDTAVLHVDEDSTGPGLSLDMYNPRVESTGQLLTRYHVHRLRMPQPLLQSLRHAGVLETIAPERAAVVLKGPASSTLASLQKQLDREIRGTLVDIEAEMATRLVFGIGCVPMILIGIGMGIINRGGHILSAFGASCVPAAVLVVTIISGKNVMKNAMSEGVSGTTIMWSGLVALVVLAAFIYRRLART</sequence>
<keyword evidence="4 6" id="KW-1133">Transmembrane helix</keyword>
<dbReference type="GO" id="GO:0043190">
    <property type="term" value="C:ATP-binding cassette (ABC) transporter complex"/>
    <property type="evidence" value="ECO:0007669"/>
    <property type="project" value="TreeGrafter"/>
</dbReference>
<dbReference type="InterPro" id="IPR005495">
    <property type="entry name" value="LptG/LptF_permease"/>
</dbReference>
<feature type="transmembrane region" description="Helical" evidence="6">
    <location>
        <begin position="445"/>
        <end position="464"/>
    </location>
</feature>
<name>A0AAW6U2S6_9BACT</name>
<dbReference type="AlphaFoldDB" id="A0AAW6U2S6"/>
<feature type="transmembrane region" description="Helical" evidence="6">
    <location>
        <begin position="47"/>
        <end position="72"/>
    </location>
</feature>
<evidence type="ECO:0000256" key="4">
    <source>
        <dbReference type="ARBA" id="ARBA00022989"/>
    </source>
</evidence>
<reference evidence="7" key="1">
    <citation type="submission" date="2023-05" db="EMBL/GenBank/DDBJ databases">
        <title>Anaerotaeda fermentans gen. nov., sp. nov., a novel anaerobic planctomycete of the new family within the order Sedimentisphaerales isolated from Taman Peninsula, Russia.</title>
        <authorList>
            <person name="Khomyakova M.A."/>
            <person name="Merkel A.Y."/>
            <person name="Slobodkin A.I."/>
        </authorList>
    </citation>
    <scope>NUCLEOTIDE SEQUENCE</scope>
    <source>
        <strain evidence="7">M17dextr</strain>
    </source>
</reference>
<comment type="subcellular location">
    <subcellularLocation>
        <location evidence="1">Cell membrane</location>
        <topology evidence="1">Multi-pass membrane protein</topology>
    </subcellularLocation>
</comment>
<organism evidence="7 8">
    <name type="scientific">Anaerobaca lacustris</name>
    <dbReference type="NCBI Taxonomy" id="3044600"/>
    <lineage>
        <taxon>Bacteria</taxon>
        <taxon>Pseudomonadati</taxon>
        <taxon>Planctomycetota</taxon>
        <taxon>Phycisphaerae</taxon>
        <taxon>Sedimentisphaerales</taxon>
        <taxon>Anaerobacaceae</taxon>
        <taxon>Anaerobaca</taxon>
    </lineage>
</organism>
<feature type="transmembrane region" description="Helical" evidence="6">
    <location>
        <begin position="92"/>
        <end position="115"/>
    </location>
</feature>